<evidence type="ECO:0008006" key="3">
    <source>
        <dbReference type="Google" id="ProtNLM"/>
    </source>
</evidence>
<dbReference type="EMBL" id="ADLK01000003">
    <property type="protein sequence ID" value="KMW24003.1"/>
    <property type="molecule type" value="Genomic_DNA"/>
</dbReference>
<comment type="caution">
    <text evidence="1">The sequence shown here is derived from an EMBL/GenBank/DDBJ whole genome shotgun (WGS) entry which is preliminary data.</text>
</comment>
<proteinExistence type="predicted"/>
<gene>
    <name evidence="1" type="ORF">HMPREF9470_00815</name>
</gene>
<dbReference type="GeneID" id="93166554"/>
<protein>
    <recommendedName>
        <fullName evidence="3">Iron hydrogenase large subunit C-terminal domain-containing protein</fullName>
    </recommendedName>
</protein>
<reference evidence="1 2" key="1">
    <citation type="submission" date="2011-04" db="EMBL/GenBank/DDBJ databases">
        <title>The Genome Sequence of Clostridium citroniae WAL-19142.</title>
        <authorList>
            <consortium name="The Broad Institute Genome Sequencing Platform"/>
            <person name="Earl A."/>
            <person name="Ward D."/>
            <person name="Feldgarden M."/>
            <person name="Gevers D."/>
            <person name="Warren Y.A."/>
            <person name="Tyrrell K.L."/>
            <person name="Citron D.M."/>
            <person name="Goldstein E.J."/>
            <person name="Daigneault M."/>
            <person name="Allen-Vercoe E."/>
            <person name="Young S.K."/>
            <person name="Zeng Q."/>
            <person name="Gargeya S."/>
            <person name="Fitzgerald M."/>
            <person name="Haas B."/>
            <person name="Abouelleil A."/>
            <person name="Alvarado L."/>
            <person name="Arachchi H.M."/>
            <person name="Berlin A."/>
            <person name="Brown A."/>
            <person name="Chapman S.B."/>
            <person name="Chen Z."/>
            <person name="Dunbar C."/>
            <person name="Freedman E."/>
            <person name="Gearin G."/>
            <person name="Gellesch M."/>
            <person name="Goldberg J."/>
            <person name="Griggs A."/>
            <person name="Gujja S."/>
            <person name="Heilman E.R."/>
            <person name="Heiman D."/>
            <person name="Howarth C."/>
            <person name="Larson L."/>
            <person name="Lui A."/>
            <person name="MacDonald P.J."/>
            <person name="Mehta T."/>
            <person name="Montmayeur A."/>
            <person name="Murphy C."/>
            <person name="Neiman D."/>
            <person name="Pearson M."/>
            <person name="Priest M."/>
            <person name="Roberts A."/>
            <person name="Saif S."/>
            <person name="Shea T."/>
            <person name="Shenoy N."/>
            <person name="Sisk P."/>
            <person name="Stolte C."/>
            <person name="Sykes S."/>
            <person name="White J."/>
            <person name="Yandava C."/>
            <person name="Wortman J."/>
            <person name="Nusbaum C."/>
            <person name="Birren B."/>
        </authorList>
    </citation>
    <scope>NUCLEOTIDE SEQUENCE [LARGE SCALE GENOMIC DNA]</scope>
    <source>
        <strain evidence="1 2">WAL-19142</strain>
    </source>
</reference>
<dbReference type="RefSeq" id="WP_007862590.1">
    <property type="nucleotide sequence ID" value="NZ_KQ235875.1"/>
</dbReference>
<name>A0A0J9CFK3_9FIRM</name>
<dbReference type="OrthoDB" id="5360656at2"/>
<organism evidence="1 2">
    <name type="scientific">[Clostridium] citroniae WAL-19142</name>
    <dbReference type="NCBI Taxonomy" id="742734"/>
    <lineage>
        <taxon>Bacteria</taxon>
        <taxon>Bacillati</taxon>
        <taxon>Bacillota</taxon>
        <taxon>Clostridia</taxon>
        <taxon>Lachnospirales</taxon>
        <taxon>Lachnospiraceae</taxon>
        <taxon>Enterocloster</taxon>
    </lineage>
</organism>
<dbReference type="PATRIC" id="fig|742734.4.peg.866"/>
<evidence type="ECO:0000313" key="1">
    <source>
        <dbReference type="EMBL" id="KMW24003.1"/>
    </source>
</evidence>
<accession>A0A0J9CFK3</accession>
<sequence>MTYIWINPVTESMYESGILDAFLKAHDLDQVRCETDWGRIVKDKYKKLTEESGETVADARCPMASGLVKDVMKVAKIEPILIHCAREISGREDLRDGKKIITTPCRSLADMGNALKLKDTRFVTWNGLLKELGQSPKGKVIESSPIPPGFFKELGFKTESLTGREDIEQYVKGGEWKTVRLVEMLYCHRGCHNGDGVVKDEA</sequence>
<evidence type="ECO:0000313" key="2">
    <source>
        <dbReference type="Proteomes" id="UP000037392"/>
    </source>
</evidence>
<dbReference type="AlphaFoldDB" id="A0A0J9CFK3"/>
<dbReference type="Proteomes" id="UP000037392">
    <property type="component" value="Unassembled WGS sequence"/>
</dbReference>